<organism evidence="7 8">
    <name type="scientific">Blepharisma stoltei</name>
    <dbReference type="NCBI Taxonomy" id="1481888"/>
    <lineage>
        <taxon>Eukaryota</taxon>
        <taxon>Sar</taxon>
        <taxon>Alveolata</taxon>
        <taxon>Ciliophora</taxon>
        <taxon>Postciliodesmatophora</taxon>
        <taxon>Heterotrichea</taxon>
        <taxon>Heterotrichida</taxon>
        <taxon>Blepharismidae</taxon>
        <taxon>Blepharisma</taxon>
    </lineage>
</organism>
<keyword evidence="3" id="KW-0808">Transferase</keyword>
<evidence type="ECO:0000256" key="2">
    <source>
        <dbReference type="ARBA" id="ARBA00022676"/>
    </source>
</evidence>
<sequence length="201" mass="21896">MGACCSSNPLGIATIPKELLSNLINKTKLTIMHGDITLEVVDVIVNSTNVNLIHKGGVAEAISTHGGATIQEESNKYIKNNGPLTVSSVIVAPPGKLQCKRLFHAVGPIYIDGNKHEADLLSKTIENALEEAQKLSMKSISFPAISSGIFSFPKVECAGIFFSTIHSFLEKNPNTCIEEIRLINNDFPTAKVFEQEYKKRK</sequence>
<name>A0AAU9JA77_9CILI</name>
<dbReference type="GO" id="GO:0060335">
    <property type="term" value="P:positive regulation of type II interferon-mediated signaling pathway"/>
    <property type="evidence" value="ECO:0007669"/>
    <property type="project" value="TreeGrafter"/>
</dbReference>
<evidence type="ECO:0000313" key="8">
    <source>
        <dbReference type="Proteomes" id="UP001162131"/>
    </source>
</evidence>
<keyword evidence="2" id="KW-0328">Glycosyltransferase</keyword>
<reference evidence="7" key="1">
    <citation type="submission" date="2021-09" db="EMBL/GenBank/DDBJ databases">
        <authorList>
            <consortium name="AG Swart"/>
            <person name="Singh M."/>
            <person name="Singh A."/>
            <person name="Seah K."/>
            <person name="Emmerich C."/>
        </authorList>
    </citation>
    <scope>NUCLEOTIDE SEQUENCE</scope>
    <source>
        <strain evidence="7">ATCC30299</strain>
    </source>
</reference>
<evidence type="ECO:0000256" key="5">
    <source>
        <dbReference type="ARBA" id="ARBA00023242"/>
    </source>
</evidence>
<dbReference type="GO" id="GO:0005737">
    <property type="term" value="C:cytoplasm"/>
    <property type="evidence" value="ECO:0007669"/>
    <property type="project" value="TreeGrafter"/>
</dbReference>
<dbReference type="AlphaFoldDB" id="A0AAU9JA77"/>
<dbReference type="GO" id="GO:0003714">
    <property type="term" value="F:transcription corepressor activity"/>
    <property type="evidence" value="ECO:0007669"/>
    <property type="project" value="TreeGrafter"/>
</dbReference>
<evidence type="ECO:0000256" key="4">
    <source>
        <dbReference type="ARBA" id="ARBA00023027"/>
    </source>
</evidence>
<dbReference type="Pfam" id="PF01661">
    <property type="entry name" value="Macro"/>
    <property type="match status" value="1"/>
</dbReference>
<dbReference type="GO" id="GO:0003950">
    <property type="term" value="F:NAD+ poly-ADP-ribosyltransferase activity"/>
    <property type="evidence" value="ECO:0007669"/>
    <property type="project" value="TreeGrafter"/>
</dbReference>
<keyword evidence="5" id="KW-0539">Nucleus</keyword>
<dbReference type="EMBL" id="CAJZBQ010000030">
    <property type="protein sequence ID" value="CAG9322066.1"/>
    <property type="molecule type" value="Genomic_DNA"/>
</dbReference>
<gene>
    <name evidence="7" type="ORF">BSTOLATCC_MIC30448</name>
</gene>
<dbReference type="PANTHER" id="PTHR14453:SF70">
    <property type="entry name" value="PROTEIN MONO-ADP-RIBOSYLTRANSFERASE PARP9"/>
    <property type="match status" value="1"/>
</dbReference>
<dbReference type="InterPro" id="IPR052056">
    <property type="entry name" value="Mono-ARTD/PARP"/>
</dbReference>
<dbReference type="Gene3D" id="3.40.220.10">
    <property type="entry name" value="Leucine Aminopeptidase, subunit E, domain 1"/>
    <property type="match status" value="1"/>
</dbReference>
<protein>
    <recommendedName>
        <fullName evidence="6">Macro domain-containing protein</fullName>
    </recommendedName>
</protein>
<proteinExistence type="predicted"/>
<evidence type="ECO:0000259" key="6">
    <source>
        <dbReference type="PROSITE" id="PS51154"/>
    </source>
</evidence>
<keyword evidence="4" id="KW-0520">NAD</keyword>
<dbReference type="GO" id="GO:0010629">
    <property type="term" value="P:negative regulation of gene expression"/>
    <property type="evidence" value="ECO:0007669"/>
    <property type="project" value="TreeGrafter"/>
</dbReference>
<evidence type="ECO:0000256" key="3">
    <source>
        <dbReference type="ARBA" id="ARBA00022679"/>
    </source>
</evidence>
<comment type="caution">
    <text evidence="7">The sequence shown here is derived from an EMBL/GenBank/DDBJ whole genome shotgun (WGS) entry which is preliminary data.</text>
</comment>
<keyword evidence="8" id="KW-1185">Reference proteome</keyword>
<dbReference type="CDD" id="cd02907">
    <property type="entry name" value="Macro_Af1521_BAL-like"/>
    <property type="match status" value="1"/>
</dbReference>
<dbReference type="GO" id="GO:0005634">
    <property type="term" value="C:nucleus"/>
    <property type="evidence" value="ECO:0007669"/>
    <property type="project" value="UniProtKB-SubCell"/>
</dbReference>
<dbReference type="PANTHER" id="PTHR14453">
    <property type="entry name" value="PARP/ZINC FINGER CCCH TYPE DOMAIN CONTAINING PROTEIN"/>
    <property type="match status" value="1"/>
</dbReference>
<dbReference type="GO" id="GO:1990404">
    <property type="term" value="F:NAD+-protein mono-ADP-ribosyltransferase activity"/>
    <property type="evidence" value="ECO:0007669"/>
    <property type="project" value="TreeGrafter"/>
</dbReference>
<dbReference type="Proteomes" id="UP001162131">
    <property type="component" value="Unassembled WGS sequence"/>
</dbReference>
<feature type="domain" description="Macro" evidence="6">
    <location>
        <begin position="16"/>
        <end position="201"/>
    </location>
</feature>
<dbReference type="GO" id="GO:0070212">
    <property type="term" value="P:protein poly-ADP-ribosylation"/>
    <property type="evidence" value="ECO:0007669"/>
    <property type="project" value="TreeGrafter"/>
</dbReference>
<evidence type="ECO:0000256" key="1">
    <source>
        <dbReference type="ARBA" id="ARBA00004123"/>
    </source>
</evidence>
<accession>A0AAU9JA77</accession>
<dbReference type="PROSITE" id="PS51154">
    <property type="entry name" value="MACRO"/>
    <property type="match status" value="1"/>
</dbReference>
<dbReference type="SMART" id="SM00506">
    <property type="entry name" value="A1pp"/>
    <property type="match status" value="1"/>
</dbReference>
<dbReference type="InterPro" id="IPR043472">
    <property type="entry name" value="Macro_dom-like"/>
</dbReference>
<comment type="subcellular location">
    <subcellularLocation>
        <location evidence="1">Nucleus</location>
    </subcellularLocation>
</comment>
<dbReference type="SUPFAM" id="SSF52949">
    <property type="entry name" value="Macro domain-like"/>
    <property type="match status" value="1"/>
</dbReference>
<evidence type="ECO:0000313" key="7">
    <source>
        <dbReference type="EMBL" id="CAG9322066.1"/>
    </source>
</evidence>
<dbReference type="InterPro" id="IPR002589">
    <property type="entry name" value="Macro_dom"/>
</dbReference>
<dbReference type="GO" id="GO:0044389">
    <property type="term" value="F:ubiquitin-like protein ligase binding"/>
    <property type="evidence" value="ECO:0007669"/>
    <property type="project" value="TreeGrafter"/>
</dbReference>